<reference evidence="2" key="2">
    <citation type="submission" date="2021-01" db="UniProtKB">
        <authorList>
            <consortium name="EnsemblPlants"/>
        </authorList>
    </citation>
    <scope>IDENTIFICATION</scope>
</reference>
<evidence type="ECO:0000313" key="2">
    <source>
        <dbReference type="EnsemblPlants" id="QL03p008679:mrna"/>
    </source>
</evidence>
<dbReference type="AlphaFoldDB" id="A0A7N2L4K3"/>
<reference evidence="2 3" key="1">
    <citation type="journal article" date="2016" name="G3 (Bethesda)">
        <title>First Draft Assembly and Annotation of the Genome of a California Endemic Oak Quercus lobata Nee (Fagaceae).</title>
        <authorList>
            <person name="Sork V.L."/>
            <person name="Fitz-Gibbon S.T."/>
            <person name="Puiu D."/>
            <person name="Crepeau M."/>
            <person name="Gugger P.F."/>
            <person name="Sherman R."/>
            <person name="Stevens K."/>
            <person name="Langley C.H."/>
            <person name="Pellegrini M."/>
            <person name="Salzberg S.L."/>
        </authorList>
    </citation>
    <scope>NUCLEOTIDE SEQUENCE [LARGE SCALE GENOMIC DNA]</scope>
    <source>
        <strain evidence="2 3">cv. SW786</strain>
    </source>
</reference>
<dbReference type="InParanoid" id="A0A7N2L4K3"/>
<dbReference type="Proteomes" id="UP000594261">
    <property type="component" value="Chromosome 3"/>
</dbReference>
<keyword evidence="3" id="KW-1185">Reference proteome</keyword>
<dbReference type="Gramene" id="QL03p008679:mrna">
    <property type="protein sequence ID" value="QL03p008679:mrna"/>
    <property type="gene ID" value="QL03p008679"/>
</dbReference>
<organism evidence="2 3">
    <name type="scientific">Quercus lobata</name>
    <name type="common">Valley oak</name>
    <dbReference type="NCBI Taxonomy" id="97700"/>
    <lineage>
        <taxon>Eukaryota</taxon>
        <taxon>Viridiplantae</taxon>
        <taxon>Streptophyta</taxon>
        <taxon>Embryophyta</taxon>
        <taxon>Tracheophyta</taxon>
        <taxon>Spermatophyta</taxon>
        <taxon>Magnoliopsida</taxon>
        <taxon>eudicotyledons</taxon>
        <taxon>Gunneridae</taxon>
        <taxon>Pentapetalae</taxon>
        <taxon>rosids</taxon>
        <taxon>fabids</taxon>
        <taxon>Fagales</taxon>
        <taxon>Fagaceae</taxon>
        <taxon>Quercus</taxon>
    </lineage>
</organism>
<dbReference type="InterPro" id="IPR029058">
    <property type="entry name" value="AB_hydrolase_fold"/>
</dbReference>
<name>A0A7N2L4K3_QUELO</name>
<protein>
    <recommendedName>
        <fullName evidence="1">Serine aminopeptidase S33 domain-containing protein</fullName>
    </recommendedName>
</protein>
<accession>A0A7N2L4K3</accession>
<feature type="domain" description="Serine aminopeptidase S33" evidence="1">
    <location>
        <begin position="39"/>
        <end position="85"/>
    </location>
</feature>
<dbReference type="Gene3D" id="3.40.50.1820">
    <property type="entry name" value="alpha/beta hydrolase"/>
    <property type="match status" value="1"/>
</dbReference>
<sequence length="85" mass="10179">MYYTQQEISELKEFPGFKHLGGFFRVGTYRRYYWTLYRSRFEEVEVPKLIIVYGSEDMVCNLASVMELYKHATSKDKTLKIYPGM</sequence>
<dbReference type="InterPro" id="IPR022742">
    <property type="entry name" value="Hydrolase_4"/>
</dbReference>
<evidence type="ECO:0000313" key="3">
    <source>
        <dbReference type="Proteomes" id="UP000594261"/>
    </source>
</evidence>
<dbReference type="SUPFAM" id="SSF53474">
    <property type="entry name" value="alpha/beta-Hydrolases"/>
    <property type="match status" value="1"/>
</dbReference>
<dbReference type="EMBL" id="LRBV02000003">
    <property type="status" value="NOT_ANNOTATED_CDS"/>
    <property type="molecule type" value="Genomic_DNA"/>
</dbReference>
<evidence type="ECO:0000259" key="1">
    <source>
        <dbReference type="Pfam" id="PF12146"/>
    </source>
</evidence>
<proteinExistence type="predicted"/>
<dbReference type="EnsemblPlants" id="QL03p008679:mrna">
    <property type="protein sequence ID" value="QL03p008679:mrna"/>
    <property type="gene ID" value="QL03p008679"/>
</dbReference>
<dbReference type="Pfam" id="PF12146">
    <property type="entry name" value="Hydrolase_4"/>
    <property type="match status" value="1"/>
</dbReference>